<gene>
    <name evidence="1" type="ORF">DFO77_11390</name>
</gene>
<keyword evidence="2" id="KW-1185">Reference proteome</keyword>
<evidence type="ECO:0000313" key="1">
    <source>
        <dbReference type="EMBL" id="RCW33324.1"/>
    </source>
</evidence>
<accession>A0A368V0X4</accession>
<organism evidence="1 2">
    <name type="scientific">Marinilabilia salmonicolor</name>
    <dbReference type="NCBI Taxonomy" id="989"/>
    <lineage>
        <taxon>Bacteria</taxon>
        <taxon>Pseudomonadati</taxon>
        <taxon>Bacteroidota</taxon>
        <taxon>Bacteroidia</taxon>
        <taxon>Marinilabiliales</taxon>
        <taxon>Marinilabiliaceae</taxon>
        <taxon>Marinilabilia</taxon>
    </lineage>
</organism>
<protein>
    <submittedName>
        <fullName evidence="1">Uncharacterized protein</fullName>
    </submittedName>
</protein>
<proteinExistence type="predicted"/>
<dbReference type="Proteomes" id="UP000252733">
    <property type="component" value="Unassembled WGS sequence"/>
</dbReference>
<name>A0A368V0X4_9BACT</name>
<sequence length="44" mass="4851">MRHLGFHSILSHSFFLATPSRLDAIVAGLITSADRLQVNHCTLC</sequence>
<dbReference type="AlphaFoldDB" id="A0A368V0X4"/>
<dbReference type="EMBL" id="QPIZ01000013">
    <property type="protein sequence ID" value="RCW33324.1"/>
    <property type="molecule type" value="Genomic_DNA"/>
</dbReference>
<reference evidence="1 2" key="1">
    <citation type="submission" date="2018-07" db="EMBL/GenBank/DDBJ databases">
        <title>Freshwater and sediment microbial communities from various areas in North America, analyzing microbe dynamics in response to fracking.</title>
        <authorList>
            <person name="Lamendella R."/>
        </authorList>
    </citation>
    <scope>NUCLEOTIDE SEQUENCE [LARGE SCALE GENOMIC DNA]</scope>
    <source>
        <strain evidence="1 2">160A</strain>
    </source>
</reference>
<evidence type="ECO:0000313" key="2">
    <source>
        <dbReference type="Proteomes" id="UP000252733"/>
    </source>
</evidence>
<comment type="caution">
    <text evidence="1">The sequence shown here is derived from an EMBL/GenBank/DDBJ whole genome shotgun (WGS) entry which is preliminary data.</text>
</comment>